<protein>
    <submittedName>
        <fullName evidence="1">AhpC/TSA family protein</fullName>
    </submittedName>
</protein>
<keyword evidence="2" id="KW-1185">Reference proteome</keyword>
<dbReference type="AlphaFoldDB" id="A0A1I3FI72"/>
<evidence type="ECO:0000313" key="1">
    <source>
        <dbReference type="EMBL" id="SFI10886.1"/>
    </source>
</evidence>
<evidence type="ECO:0000313" key="2">
    <source>
        <dbReference type="Proteomes" id="UP000199518"/>
    </source>
</evidence>
<dbReference type="Proteomes" id="UP000199518">
    <property type="component" value="Unassembled WGS sequence"/>
</dbReference>
<gene>
    <name evidence="1" type="ORF">SAMN05421753_105260</name>
</gene>
<reference evidence="2" key="1">
    <citation type="submission" date="2016-10" db="EMBL/GenBank/DDBJ databases">
        <authorList>
            <person name="Varghese N."/>
            <person name="Submissions S."/>
        </authorList>
    </citation>
    <scope>NUCLEOTIDE SEQUENCE [LARGE SCALE GENOMIC DNA]</scope>
    <source>
        <strain evidence="2">DSM 26348</strain>
    </source>
</reference>
<dbReference type="Gene3D" id="1.25.40.10">
    <property type="entry name" value="Tetratricopeptide repeat domain"/>
    <property type="match status" value="1"/>
</dbReference>
<dbReference type="STRING" id="1576369.SAMN05421753_105260"/>
<dbReference type="InterPro" id="IPR036249">
    <property type="entry name" value="Thioredoxin-like_sf"/>
</dbReference>
<dbReference type="EMBL" id="FOQD01000005">
    <property type="protein sequence ID" value="SFI10886.1"/>
    <property type="molecule type" value="Genomic_DNA"/>
</dbReference>
<dbReference type="RefSeq" id="WP_092049250.1">
    <property type="nucleotide sequence ID" value="NZ_FOQD01000005.1"/>
</dbReference>
<sequence length="775" mass="87569">MPFRFAPYLWLGIVLFSSQVADARGMRGEHEPEDVLVEAPLKRPSLGLDLPKLSFPISGFDADSQAFFGQGIAALHGFWIFEAERNFREVIRRNPDNPMGFAFAAYAQTVFTSGDYDRGKDYMNAARDMHRRGKVLTETEVNWLNAIHALYDNSLGDKYARQLAHVARLREALESATDPDIKRETNAFLTVSIWYYSLNQPKVEEQESKTLRQEADRRIDDVLCDLPTHPIHHYKIHLWNDGSNEILGRPSARLAGITNPACAHQWHMAAHIYNPLNELRSAAYQFEAAHRVDNKYVGSLGLPPQIIHNYAHNASFMMDVLSDCGAVDRSLAISRNIIAGPRAFDIPLAYNDPVDSVADGLITLLETHLLWDEAYQFQQQGYFNGLFTREKNVGSKAKLLRLHGLVMLERGETEAAQKCLKQLTDLRHAQSKQEKQAGRIPEIQRQEKDLSYWLLVRESSEPNSLPKKTIDELLEMDVTPKHRVALLAWESGDVARAEEIARNDVKDRPAHVMPRAVLTFLLANQNKGDEARKSWETLKPLVHVPLTGAARSGLASVRGATPFLKQIETEFLAKQLIKPSELDAFYGIPQDGRAPTLAAWEKQNRPMAELGPLELSLPEMPVGTQAAGLWDEPKQLTTRVQKMLEQGIGPDDRLLVMFRMNAECPKCNSEQAALIDKWGDTFKELGVQLLIVYPDGSDLKVPAHVSAIKDPSLKIFKAFGAYDEFTDQPVHAVYLVEPGETIRWSARTFHAFDKWEGFVEETQRQKTLKWKTPQL</sequence>
<dbReference type="PANTHER" id="PTHR45588">
    <property type="entry name" value="TPR DOMAIN-CONTAINING PROTEIN"/>
    <property type="match status" value="1"/>
</dbReference>
<dbReference type="PANTHER" id="PTHR45588:SF1">
    <property type="entry name" value="WW DOMAIN-CONTAINING PROTEIN"/>
    <property type="match status" value="1"/>
</dbReference>
<dbReference type="SUPFAM" id="SSF52833">
    <property type="entry name" value="Thioredoxin-like"/>
    <property type="match status" value="1"/>
</dbReference>
<dbReference type="SUPFAM" id="SSF48452">
    <property type="entry name" value="TPR-like"/>
    <property type="match status" value="1"/>
</dbReference>
<accession>A0A1I3FI72</accession>
<proteinExistence type="predicted"/>
<organism evidence="1 2">
    <name type="scientific">Planctomicrobium piriforme</name>
    <dbReference type="NCBI Taxonomy" id="1576369"/>
    <lineage>
        <taxon>Bacteria</taxon>
        <taxon>Pseudomonadati</taxon>
        <taxon>Planctomycetota</taxon>
        <taxon>Planctomycetia</taxon>
        <taxon>Planctomycetales</taxon>
        <taxon>Planctomycetaceae</taxon>
        <taxon>Planctomicrobium</taxon>
    </lineage>
</organism>
<dbReference type="OrthoDB" id="9778494at2"/>
<dbReference type="Gene3D" id="3.40.30.10">
    <property type="entry name" value="Glutaredoxin"/>
    <property type="match status" value="1"/>
</dbReference>
<name>A0A1I3FI72_9PLAN</name>
<dbReference type="InterPro" id="IPR011990">
    <property type="entry name" value="TPR-like_helical_dom_sf"/>
</dbReference>